<reference evidence="1 2" key="1">
    <citation type="journal article" date="2022" name="DNA Res.">
        <title>Chromosomal-level genome assembly of the orchid tree Bauhinia variegata (Leguminosae; Cercidoideae) supports the allotetraploid origin hypothesis of Bauhinia.</title>
        <authorList>
            <person name="Zhong Y."/>
            <person name="Chen Y."/>
            <person name="Zheng D."/>
            <person name="Pang J."/>
            <person name="Liu Y."/>
            <person name="Luo S."/>
            <person name="Meng S."/>
            <person name="Qian L."/>
            <person name="Wei D."/>
            <person name="Dai S."/>
            <person name="Zhou R."/>
        </authorList>
    </citation>
    <scope>NUCLEOTIDE SEQUENCE [LARGE SCALE GENOMIC DNA]</scope>
    <source>
        <strain evidence="1">BV-YZ2020</strain>
    </source>
</reference>
<proteinExistence type="predicted"/>
<accession>A0ACB9KX25</accession>
<comment type="caution">
    <text evidence="1">The sequence shown here is derived from an EMBL/GenBank/DDBJ whole genome shotgun (WGS) entry which is preliminary data.</text>
</comment>
<name>A0ACB9KX25_BAUVA</name>
<sequence length="332" mass="37670">MTAIIFLYYPIFLSLSISFFISFVVPAMMTLFKKGVHSVMGLPGALDATSATTEKLHLQYHHHRISSLAGGLGLVAATRDVERIPNVLESATVKPITPPSTPTAKRDHGGIGFIDDIGGGVDGLMSCTESLGFESSDERRVDDQIEEINHDKDEDGSADSLGTTKTTESMRNWRRPASYHQRRQVKSFPPPITSLNRNGQPTFFLRPVRKDGRLELTQVRINRPDILHASREDGRLRLHFIRDESFLDDLEQEEEEELQEEDEQLEEEEVAELEEEIGEEQEKSEISHWKDEENSERIGEWKFPMGSEGDLRRCHQVVNHHHHLHICGVSIV</sequence>
<dbReference type="Proteomes" id="UP000828941">
    <property type="component" value="Chromosome 13"/>
</dbReference>
<protein>
    <submittedName>
        <fullName evidence="1">Uncharacterized protein</fullName>
    </submittedName>
</protein>
<gene>
    <name evidence="1" type="ORF">L6164_035085</name>
</gene>
<organism evidence="1 2">
    <name type="scientific">Bauhinia variegata</name>
    <name type="common">Purple orchid tree</name>
    <name type="synonym">Phanera variegata</name>
    <dbReference type="NCBI Taxonomy" id="167791"/>
    <lineage>
        <taxon>Eukaryota</taxon>
        <taxon>Viridiplantae</taxon>
        <taxon>Streptophyta</taxon>
        <taxon>Embryophyta</taxon>
        <taxon>Tracheophyta</taxon>
        <taxon>Spermatophyta</taxon>
        <taxon>Magnoliopsida</taxon>
        <taxon>eudicotyledons</taxon>
        <taxon>Gunneridae</taxon>
        <taxon>Pentapetalae</taxon>
        <taxon>rosids</taxon>
        <taxon>fabids</taxon>
        <taxon>Fabales</taxon>
        <taxon>Fabaceae</taxon>
        <taxon>Cercidoideae</taxon>
        <taxon>Cercideae</taxon>
        <taxon>Bauhiniinae</taxon>
        <taxon>Bauhinia</taxon>
    </lineage>
</organism>
<dbReference type="EMBL" id="CM039438">
    <property type="protein sequence ID" value="KAI4301845.1"/>
    <property type="molecule type" value="Genomic_DNA"/>
</dbReference>
<evidence type="ECO:0000313" key="2">
    <source>
        <dbReference type="Proteomes" id="UP000828941"/>
    </source>
</evidence>
<evidence type="ECO:0000313" key="1">
    <source>
        <dbReference type="EMBL" id="KAI4301845.1"/>
    </source>
</evidence>
<keyword evidence="2" id="KW-1185">Reference proteome</keyword>